<sequence>MINHCRCCGRHFAGFLLKLLLPPLLPTLLSLILPLSLILRVTIVPRVFNSVDPVVVVLGLVEIVAIVPRRNFNPFDPIEY</sequence>
<dbReference type="Proteomes" id="UP000887458">
    <property type="component" value="Unassembled WGS sequence"/>
</dbReference>
<evidence type="ECO:0000313" key="2">
    <source>
        <dbReference type="EMBL" id="KAH9425473.1"/>
    </source>
</evidence>
<keyword evidence="1" id="KW-1133">Transmembrane helix</keyword>
<name>A0ABQ8JS93_DERPT</name>
<gene>
    <name evidence="2" type="ORF">DERP_006081</name>
</gene>
<accession>A0ABQ8JS93</accession>
<reference evidence="2 3" key="2">
    <citation type="journal article" date="2022" name="Mol. Biol. Evol.">
        <title>Comparative Genomics Reveals Insights into the Divergent Evolution of Astigmatic Mites and Household Pest Adaptations.</title>
        <authorList>
            <person name="Xiong Q."/>
            <person name="Wan A.T."/>
            <person name="Liu X."/>
            <person name="Fung C.S."/>
            <person name="Xiao X."/>
            <person name="Malainual N."/>
            <person name="Hou J."/>
            <person name="Wang L."/>
            <person name="Wang M."/>
            <person name="Yang K.Y."/>
            <person name="Cui Y."/>
            <person name="Leung E.L."/>
            <person name="Nong W."/>
            <person name="Shin S.K."/>
            <person name="Au S.W."/>
            <person name="Jeong K.Y."/>
            <person name="Chew F.T."/>
            <person name="Hui J.H."/>
            <person name="Leung T.F."/>
            <person name="Tungtrongchitr A."/>
            <person name="Zhong N."/>
            <person name="Liu Z."/>
            <person name="Tsui S.K."/>
        </authorList>
    </citation>
    <scope>NUCLEOTIDE SEQUENCE [LARGE SCALE GENOMIC DNA]</scope>
    <source>
        <strain evidence="2">Derp</strain>
    </source>
</reference>
<keyword evidence="3" id="KW-1185">Reference proteome</keyword>
<protein>
    <submittedName>
        <fullName evidence="2">Uncharacterized protein</fullName>
    </submittedName>
</protein>
<organism evidence="2 3">
    <name type="scientific">Dermatophagoides pteronyssinus</name>
    <name type="common">European house dust mite</name>
    <dbReference type="NCBI Taxonomy" id="6956"/>
    <lineage>
        <taxon>Eukaryota</taxon>
        <taxon>Metazoa</taxon>
        <taxon>Ecdysozoa</taxon>
        <taxon>Arthropoda</taxon>
        <taxon>Chelicerata</taxon>
        <taxon>Arachnida</taxon>
        <taxon>Acari</taxon>
        <taxon>Acariformes</taxon>
        <taxon>Sarcoptiformes</taxon>
        <taxon>Astigmata</taxon>
        <taxon>Psoroptidia</taxon>
        <taxon>Analgoidea</taxon>
        <taxon>Pyroglyphidae</taxon>
        <taxon>Dermatophagoidinae</taxon>
        <taxon>Dermatophagoides</taxon>
    </lineage>
</organism>
<keyword evidence="1" id="KW-0472">Membrane</keyword>
<evidence type="ECO:0000256" key="1">
    <source>
        <dbReference type="SAM" id="Phobius"/>
    </source>
</evidence>
<evidence type="ECO:0000313" key="3">
    <source>
        <dbReference type="Proteomes" id="UP000887458"/>
    </source>
</evidence>
<proteinExistence type="predicted"/>
<keyword evidence="1" id="KW-0812">Transmembrane</keyword>
<comment type="caution">
    <text evidence="2">The sequence shown here is derived from an EMBL/GenBank/DDBJ whole genome shotgun (WGS) entry which is preliminary data.</text>
</comment>
<feature type="transmembrane region" description="Helical" evidence="1">
    <location>
        <begin position="12"/>
        <end position="35"/>
    </location>
</feature>
<reference evidence="2 3" key="1">
    <citation type="journal article" date="2018" name="J. Allergy Clin. Immunol.">
        <title>High-quality assembly of Dermatophagoides pteronyssinus genome and transcriptome reveals a wide range of novel allergens.</title>
        <authorList>
            <person name="Liu X.Y."/>
            <person name="Yang K.Y."/>
            <person name="Wang M.Q."/>
            <person name="Kwok J.S."/>
            <person name="Zeng X."/>
            <person name="Yang Z."/>
            <person name="Xiao X.J."/>
            <person name="Lau C.P."/>
            <person name="Li Y."/>
            <person name="Huang Z.M."/>
            <person name="Ba J.G."/>
            <person name="Yim A.K."/>
            <person name="Ouyang C.Y."/>
            <person name="Ngai S.M."/>
            <person name="Chan T.F."/>
            <person name="Leung E.L."/>
            <person name="Liu L."/>
            <person name="Liu Z.G."/>
            <person name="Tsui S.K."/>
        </authorList>
    </citation>
    <scope>NUCLEOTIDE SEQUENCE [LARGE SCALE GENOMIC DNA]</scope>
    <source>
        <strain evidence="2">Derp</strain>
    </source>
</reference>
<dbReference type="EMBL" id="NJHN03000018">
    <property type="protein sequence ID" value="KAH9425473.1"/>
    <property type="molecule type" value="Genomic_DNA"/>
</dbReference>